<gene>
    <name evidence="1" type="ORF">T265_15332</name>
</gene>
<protein>
    <submittedName>
        <fullName evidence="1">Uncharacterized protein</fullName>
    </submittedName>
</protein>
<evidence type="ECO:0000313" key="2">
    <source>
        <dbReference type="Proteomes" id="UP000054324"/>
    </source>
</evidence>
<dbReference type="KEGG" id="ovi:T265_15332"/>
<sequence>LGDLTVSQPSCLLRVQWQLGTRRVLQLNKHTLDAAEPSHFLCLEAFRHEKYMYRDLQVPKVTIATLSGLQHATSIVGVNLPTTGTSPHAGNNEQIHCVLICPDNWPSVTLSFWALCPLTLVVLQTVMQKSIILIIRRPKWLEREFTDWKVRGSNPTSASRLPLCRLRRPSHRASFG</sequence>
<keyword evidence="2" id="KW-1185">Reference proteome</keyword>
<feature type="non-terminal residue" evidence="1">
    <location>
        <position position="176"/>
    </location>
</feature>
<dbReference type="Proteomes" id="UP000054324">
    <property type="component" value="Unassembled WGS sequence"/>
</dbReference>
<dbReference type="GeneID" id="20329497"/>
<proteinExistence type="predicted"/>
<reference evidence="1 2" key="1">
    <citation type="submission" date="2013-11" db="EMBL/GenBank/DDBJ databases">
        <title>Opisthorchis viverrini - life in the bile duct.</title>
        <authorList>
            <person name="Young N.D."/>
            <person name="Nagarajan N."/>
            <person name="Lin S.J."/>
            <person name="Korhonen P.K."/>
            <person name="Jex A.R."/>
            <person name="Hall R.S."/>
            <person name="Safavi-Hemami H."/>
            <person name="Kaewkong W."/>
            <person name="Bertrand D."/>
            <person name="Gao S."/>
            <person name="Seet Q."/>
            <person name="Wongkham S."/>
            <person name="Teh B.T."/>
            <person name="Wongkham C."/>
            <person name="Intapan P.M."/>
            <person name="Maleewong W."/>
            <person name="Yang X."/>
            <person name="Hu M."/>
            <person name="Wang Z."/>
            <person name="Hofmann A."/>
            <person name="Sternberg P.W."/>
            <person name="Tan P."/>
            <person name="Wang J."/>
            <person name="Gasser R.B."/>
        </authorList>
    </citation>
    <scope>NUCLEOTIDE SEQUENCE [LARGE SCALE GENOMIC DNA]</scope>
</reference>
<dbReference type="RefSeq" id="XP_009175894.1">
    <property type="nucleotide sequence ID" value="XM_009177630.1"/>
</dbReference>
<dbReference type="CTD" id="20329497"/>
<feature type="non-terminal residue" evidence="1">
    <location>
        <position position="1"/>
    </location>
</feature>
<dbReference type="AlphaFoldDB" id="A0A074ZAU4"/>
<organism evidence="1 2">
    <name type="scientific">Opisthorchis viverrini</name>
    <name type="common">Southeast Asian liver fluke</name>
    <dbReference type="NCBI Taxonomy" id="6198"/>
    <lineage>
        <taxon>Eukaryota</taxon>
        <taxon>Metazoa</taxon>
        <taxon>Spiralia</taxon>
        <taxon>Lophotrochozoa</taxon>
        <taxon>Platyhelminthes</taxon>
        <taxon>Trematoda</taxon>
        <taxon>Digenea</taxon>
        <taxon>Opisthorchiida</taxon>
        <taxon>Opisthorchiata</taxon>
        <taxon>Opisthorchiidae</taxon>
        <taxon>Opisthorchis</taxon>
    </lineage>
</organism>
<evidence type="ECO:0000313" key="1">
    <source>
        <dbReference type="EMBL" id="KER20360.1"/>
    </source>
</evidence>
<dbReference type="EMBL" id="KL597064">
    <property type="protein sequence ID" value="KER20360.1"/>
    <property type="molecule type" value="Genomic_DNA"/>
</dbReference>
<accession>A0A074ZAU4</accession>
<name>A0A074ZAU4_OPIVI</name>